<reference evidence="2" key="1">
    <citation type="journal article" date="2023" name="Science">
        <title>Genome structures resolve the early diversification of teleost fishes.</title>
        <authorList>
            <person name="Parey E."/>
            <person name="Louis A."/>
            <person name="Montfort J."/>
            <person name="Bouchez O."/>
            <person name="Roques C."/>
            <person name="Iampietro C."/>
            <person name="Lluch J."/>
            <person name="Castinel A."/>
            <person name="Donnadieu C."/>
            <person name="Desvignes T."/>
            <person name="Floi Bucao C."/>
            <person name="Jouanno E."/>
            <person name="Wen M."/>
            <person name="Mejri S."/>
            <person name="Dirks R."/>
            <person name="Jansen H."/>
            <person name="Henkel C."/>
            <person name="Chen W.J."/>
            <person name="Zahm M."/>
            <person name="Cabau C."/>
            <person name="Klopp C."/>
            <person name="Thompson A.W."/>
            <person name="Robinson-Rechavi M."/>
            <person name="Braasch I."/>
            <person name="Lecointre G."/>
            <person name="Bobe J."/>
            <person name="Postlethwait J.H."/>
            <person name="Berthelot C."/>
            <person name="Roest Crollius H."/>
            <person name="Guiguen Y."/>
        </authorList>
    </citation>
    <scope>NUCLEOTIDE SEQUENCE</scope>
    <source>
        <strain evidence="2">WJC10195</strain>
    </source>
</reference>
<evidence type="ECO:0000313" key="3">
    <source>
        <dbReference type="Proteomes" id="UP001152622"/>
    </source>
</evidence>
<dbReference type="AlphaFoldDB" id="A0A9Q1FPR7"/>
<name>A0A9Q1FPR7_SYNKA</name>
<dbReference type="Proteomes" id="UP001152622">
    <property type="component" value="Chromosome 4"/>
</dbReference>
<feature type="compositionally biased region" description="Basic and acidic residues" evidence="1">
    <location>
        <begin position="65"/>
        <end position="76"/>
    </location>
</feature>
<proteinExistence type="predicted"/>
<keyword evidence="3" id="KW-1185">Reference proteome</keyword>
<accession>A0A9Q1FPR7</accession>
<dbReference type="EMBL" id="JAINUF010000004">
    <property type="protein sequence ID" value="KAJ8363631.1"/>
    <property type="molecule type" value="Genomic_DNA"/>
</dbReference>
<gene>
    <name evidence="2" type="ORF">SKAU_G00124620</name>
</gene>
<feature type="region of interest" description="Disordered" evidence="1">
    <location>
        <begin position="122"/>
        <end position="142"/>
    </location>
</feature>
<comment type="caution">
    <text evidence="2">The sequence shown here is derived from an EMBL/GenBank/DDBJ whole genome shotgun (WGS) entry which is preliminary data.</text>
</comment>
<evidence type="ECO:0000313" key="2">
    <source>
        <dbReference type="EMBL" id="KAJ8363631.1"/>
    </source>
</evidence>
<organism evidence="2 3">
    <name type="scientific">Synaphobranchus kaupii</name>
    <name type="common">Kaup's arrowtooth eel</name>
    <dbReference type="NCBI Taxonomy" id="118154"/>
    <lineage>
        <taxon>Eukaryota</taxon>
        <taxon>Metazoa</taxon>
        <taxon>Chordata</taxon>
        <taxon>Craniata</taxon>
        <taxon>Vertebrata</taxon>
        <taxon>Euteleostomi</taxon>
        <taxon>Actinopterygii</taxon>
        <taxon>Neopterygii</taxon>
        <taxon>Teleostei</taxon>
        <taxon>Anguilliformes</taxon>
        <taxon>Synaphobranchidae</taxon>
        <taxon>Synaphobranchus</taxon>
    </lineage>
</organism>
<protein>
    <submittedName>
        <fullName evidence="2">Uncharacterized protein</fullName>
    </submittedName>
</protein>
<feature type="compositionally biased region" description="Polar residues" evidence="1">
    <location>
        <begin position="79"/>
        <end position="91"/>
    </location>
</feature>
<feature type="region of interest" description="Disordered" evidence="1">
    <location>
        <begin position="59"/>
        <end position="91"/>
    </location>
</feature>
<sequence>MTRRRVFLLRRSASDEDPVHGNGERLSLPVKGRASLASRPQLRVPMATHAHPAVYRRLAGQSSETKTKGVGSERKASCWQCTSGGPQTDWSSGSLLRPLKAPIILGLRIELLTEKCRRDVRAPPKTAPCRRPLLTSARTTRA</sequence>
<evidence type="ECO:0000256" key="1">
    <source>
        <dbReference type="SAM" id="MobiDB-lite"/>
    </source>
</evidence>